<dbReference type="PANTHER" id="PTHR14212:SF0">
    <property type="entry name" value="U4_U6 SMALL NUCLEAR RIBONUCLEOPROTEIN PRP3"/>
    <property type="match status" value="1"/>
</dbReference>
<keyword evidence="9" id="KW-1185">Reference proteome</keyword>
<dbReference type="GO" id="GO:0000398">
    <property type="term" value="P:mRNA splicing, via spliceosome"/>
    <property type="evidence" value="ECO:0007669"/>
    <property type="project" value="InterPro"/>
</dbReference>
<dbReference type="RefSeq" id="XP_033159621.1">
    <property type="nucleotide sequence ID" value="XM_033303730.1"/>
</dbReference>
<proteinExistence type="predicted"/>
<dbReference type="InterPro" id="IPR010541">
    <property type="entry name" value="Prp3_C"/>
</dbReference>
<keyword evidence="5" id="KW-0175">Coiled coil</keyword>
<keyword evidence="2" id="KW-0507">mRNA processing</keyword>
<feature type="region of interest" description="Disordered" evidence="6">
    <location>
        <begin position="420"/>
        <end position="455"/>
    </location>
</feature>
<evidence type="ECO:0000313" key="10">
    <source>
        <dbReference type="RefSeq" id="XP_033159621.1"/>
    </source>
</evidence>
<feature type="domain" description="Pre-mRNA-splicing factor 3" evidence="8">
    <location>
        <begin position="228"/>
        <end position="441"/>
    </location>
</feature>
<dbReference type="Proteomes" id="UP000515162">
    <property type="component" value="Chromosome 3L"/>
</dbReference>
<evidence type="ECO:0000259" key="7">
    <source>
        <dbReference type="Pfam" id="PF06544"/>
    </source>
</evidence>
<dbReference type="AlphaFoldDB" id="A0A6P8K937"/>
<dbReference type="PANTHER" id="PTHR14212">
    <property type="entry name" value="U4/U6-ASSOCIATED RNA SPLICING FACTOR-RELATED"/>
    <property type="match status" value="1"/>
</dbReference>
<dbReference type="GO" id="GO:0046540">
    <property type="term" value="C:U4/U6 x U5 tri-snRNP complex"/>
    <property type="evidence" value="ECO:0007669"/>
    <property type="project" value="InterPro"/>
</dbReference>
<evidence type="ECO:0000313" key="9">
    <source>
        <dbReference type="Proteomes" id="UP000515162"/>
    </source>
</evidence>
<evidence type="ECO:0000256" key="3">
    <source>
        <dbReference type="ARBA" id="ARBA00023187"/>
    </source>
</evidence>
<dbReference type="InterPro" id="IPR027104">
    <property type="entry name" value="Prp3"/>
</dbReference>
<evidence type="ECO:0000256" key="4">
    <source>
        <dbReference type="ARBA" id="ARBA00023242"/>
    </source>
</evidence>
<evidence type="ECO:0000256" key="1">
    <source>
        <dbReference type="ARBA" id="ARBA00004123"/>
    </source>
</evidence>
<dbReference type="CDD" id="cd24162">
    <property type="entry name" value="Prp3_C"/>
    <property type="match status" value="1"/>
</dbReference>
<dbReference type="Pfam" id="PF08572">
    <property type="entry name" value="PRP3"/>
    <property type="match status" value="1"/>
</dbReference>
<evidence type="ECO:0000256" key="5">
    <source>
        <dbReference type="SAM" id="Coils"/>
    </source>
</evidence>
<evidence type="ECO:0000259" key="8">
    <source>
        <dbReference type="Pfam" id="PF08572"/>
    </source>
</evidence>
<sequence>MSSIITRKDGDEQKLSKKRAAASDSRSGGGSALEAPKKSRFDVPEKNGGGGEKKEEVAVLASLSSTQIKLMMAHAQREIEERKRALSNLRDKDPLLASVPSIGMPVALATQALAKKPTPEDSEKARKIAELQAQIRAKLTGNLASLIQPTAVAAAAAAAAQAQERPKPLILDDEGRTVDKSGRTINIPTVTPTLKANIRAKKREVFQRQTGLGERSESGTSAQEEAIKYFDERIALKPTVRTKRTLRFHEPGKFQQLAERMRMKSQLERLQNEISQIARKTGISSATKLALIAPKQDMPDDVPAMEWWDSVILTQDLETVDEASGKISIRQTAITNLIEHPTQMKPPNEPLKPVYLPVFLTKKERKKLRRQNRREAWKEEQEKIRLGLVAPPEPKLRISNLMRVLGSEAVQDPTKMEQHVREQMAKRQKAHEDANNARKLTSEQKSEKKQRKLREDTSCGVHVSVYRIRDLQDNQSKKFKVETNAKQLQMTGSVVLFRDCCVVVVEGGPKQQKKYRRLMLTRIKWEEDIAKGNDGQDVPNSCVLVWEGTSQRRHFGEIKFKIFPMEKMAREFFQKHQVEHYWDLAYSGAVLEASTDQQ</sequence>
<dbReference type="CTD" id="40172"/>
<keyword evidence="4" id="KW-0539">Nucleus</keyword>
<reference evidence="10" key="1">
    <citation type="submission" date="2025-08" db="UniProtKB">
        <authorList>
            <consortium name="RefSeq"/>
        </authorList>
    </citation>
    <scope>IDENTIFICATION</scope>
    <source>
        <strain evidence="10">Mau12</strain>
        <tissue evidence="10">Whole Body</tissue>
    </source>
</reference>
<evidence type="ECO:0000256" key="2">
    <source>
        <dbReference type="ARBA" id="ARBA00022664"/>
    </source>
</evidence>
<feature type="coiled-coil region" evidence="5">
    <location>
        <begin position="253"/>
        <end position="280"/>
    </location>
</feature>
<feature type="region of interest" description="Disordered" evidence="6">
    <location>
        <begin position="1"/>
        <end position="57"/>
    </location>
</feature>
<dbReference type="InterPro" id="IPR013881">
    <property type="entry name" value="Pre-mRNA_splic_Prp3_dom"/>
</dbReference>
<protein>
    <submittedName>
        <fullName evidence="10">U4/U6 small nuclear ribonucleoprotein Prp3</fullName>
    </submittedName>
</protein>
<keyword evidence="3" id="KW-0508">mRNA splicing</keyword>
<dbReference type="Pfam" id="PF06544">
    <property type="entry name" value="Prp3_C"/>
    <property type="match status" value="1"/>
</dbReference>
<dbReference type="GeneID" id="117140676"/>
<feature type="compositionally biased region" description="Basic and acidic residues" evidence="6">
    <location>
        <begin position="35"/>
        <end position="57"/>
    </location>
</feature>
<feature type="domain" description="Small nuclear ribonucleoprotein Prp3 C-terminal" evidence="7">
    <location>
        <begin position="464"/>
        <end position="585"/>
    </location>
</feature>
<feature type="compositionally biased region" description="Basic and acidic residues" evidence="6">
    <location>
        <begin position="1"/>
        <end position="15"/>
    </location>
</feature>
<comment type="subcellular location">
    <subcellularLocation>
        <location evidence="1">Nucleus</location>
    </subcellularLocation>
</comment>
<organism evidence="9 10">
    <name type="scientific">Drosophila mauritiana</name>
    <name type="common">Fruit fly</name>
    <dbReference type="NCBI Taxonomy" id="7226"/>
    <lineage>
        <taxon>Eukaryota</taxon>
        <taxon>Metazoa</taxon>
        <taxon>Ecdysozoa</taxon>
        <taxon>Arthropoda</taxon>
        <taxon>Hexapoda</taxon>
        <taxon>Insecta</taxon>
        <taxon>Pterygota</taxon>
        <taxon>Neoptera</taxon>
        <taxon>Endopterygota</taxon>
        <taxon>Diptera</taxon>
        <taxon>Brachycera</taxon>
        <taxon>Muscomorpha</taxon>
        <taxon>Ephydroidea</taxon>
        <taxon>Drosophilidae</taxon>
        <taxon>Drosophila</taxon>
        <taxon>Sophophora</taxon>
    </lineage>
</organism>
<name>A0A6P8K937_DROMA</name>
<evidence type="ECO:0000256" key="6">
    <source>
        <dbReference type="SAM" id="MobiDB-lite"/>
    </source>
</evidence>
<gene>
    <name evidence="10" type="primary">LOC117140676</name>
</gene>
<keyword evidence="10" id="KW-0687">Ribonucleoprotein</keyword>
<accession>A0A6P8K937</accession>